<dbReference type="InterPro" id="IPR003018">
    <property type="entry name" value="GAF"/>
</dbReference>
<protein>
    <submittedName>
        <fullName evidence="6">PAS domain S-box/diguanylate cyclase (GGDEF) domain-containing protein</fullName>
    </submittedName>
</protein>
<dbReference type="SMART" id="SM00086">
    <property type="entry name" value="PAC"/>
    <property type="match status" value="2"/>
</dbReference>
<dbReference type="InterPro" id="IPR029016">
    <property type="entry name" value="GAF-like_dom_sf"/>
</dbReference>
<dbReference type="Gene3D" id="3.30.70.270">
    <property type="match status" value="1"/>
</dbReference>
<dbReference type="PROSITE" id="PS50113">
    <property type="entry name" value="PAC"/>
    <property type="match status" value="2"/>
</dbReference>
<dbReference type="AlphaFoldDB" id="H8Z4J6"/>
<dbReference type="InterPro" id="IPR043128">
    <property type="entry name" value="Rev_trsase/Diguanyl_cyclase"/>
</dbReference>
<dbReference type="FunFam" id="3.30.70.270:FF:000001">
    <property type="entry name" value="Diguanylate cyclase domain protein"/>
    <property type="match status" value="1"/>
</dbReference>
<dbReference type="SMART" id="SM00065">
    <property type="entry name" value="GAF"/>
    <property type="match status" value="1"/>
</dbReference>
<accession>H8Z4J6</accession>
<dbReference type="SUPFAM" id="SSF55781">
    <property type="entry name" value="GAF domain-like"/>
    <property type="match status" value="1"/>
</dbReference>
<dbReference type="InterPro" id="IPR052155">
    <property type="entry name" value="Biofilm_reg_signaling"/>
</dbReference>
<reference evidence="6 7" key="2">
    <citation type="submission" date="2011-11" db="EMBL/GenBank/DDBJ databases">
        <authorList>
            <consortium name="US DOE Joint Genome Institute"/>
            <person name="Lucas S."/>
            <person name="Han J."/>
            <person name="Lapidus A."/>
            <person name="Cheng J.-F."/>
            <person name="Goodwin L."/>
            <person name="Pitluck S."/>
            <person name="Peters L."/>
            <person name="Ovchinnikova G."/>
            <person name="Zhang X."/>
            <person name="Detter J.C."/>
            <person name="Han C."/>
            <person name="Tapia R."/>
            <person name="Land M."/>
            <person name="Hauser L."/>
            <person name="Kyrpides N."/>
            <person name="Ivanova N."/>
            <person name="Pagani I."/>
            <person name="Vogl K."/>
            <person name="Liu Z."/>
            <person name="Overmann J."/>
            <person name="Frigaard N.-U."/>
            <person name="Bryant D."/>
            <person name="Woyke T."/>
        </authorList>
    </citation>
    <scope>NUCLEOTIDE SEQUENCE [LARGE SCALE GENOMIC DNA]</scope>
    <source>
        <strain evidence="6 7">970</strain>
    </source>
</reference>
<dbReference type="eggNOG" id="COG2199">
    <property type="taxonomic scope" value="Bacteria"/>
</dbReference>
<dbReference type="SUPFAM" id="SSF55073">
    <property type="entry name" value="Nucleotide cyclase"/>
    <property type="match status" value="1"/>
</dbReference>
<evidence type="ECO:0000259" key="3">
    <source>
        <dbReference type="PROSITE" id="PS50112"/>
    </source>
</evidence>
<evidence type="ECO:0000259" key="5">
    <source>
        <dbReference type="PROSITE" id="PS50887"/>
    </source>
</evidence>
<dbReference type="SMART" id="SM00091">
    <property type="entry name" value="PAS"/>
    <property type="match status" value="2"/>
</dbReference>
<keyword evidence="2" id="KW-0472">Membrane</keyword>
<dbReference type="Pfam" id="PF01590">
    <property type="entry name" value="GAF"/>
    <property type="match status" value="1"/>
</dbReference>
<dbReference type="PANTHER" id="PTHR44757:SF2">
    <property type="entry name" value="BIOFILM ARCHITECTURE MAINTENANCE PROTEIN MBAA"/>
    <property type="match status" value="1"/>
</dbReference>
<evidence type="ECO:0000313" key="7">
    <source>
        <dbReference type="Proteomes" id="UP000002964"/>
    </source>
</evidence>
<dbReference type="SUPFAM" id="SSF55785">
    <property type="entry name" value="PYP-like sensor domain (PAS domain)"/>
    <property type="match status" value="2"/>
</dbReference>
<feature type="domain" description="PAC" evidence="4">
    <location>
        <begin position="364"/>
        <end position="416"/>
    </location>
</feature>
<keyword evidence="2" id="KW-1133">Transmembrane helix</keyword>
<dbReference type="GO" id="GO:0003824">
    <property type="term" value="F:catalytic activity"/>
    <property type="evidence" value="ECO:0007669"/>
    <property type="project" value="UniProtKB-ARBA"/>
</dbReference>
<evidence type="ECO:0000313" key="6">
    <source>
        <dbReference type="EMBL" id="EIC20253.1"/>
    </source>
</evidence>
<feature type="domain" description="PAC" evidence="4">
    <location>
        <begin position="497"/>
        <end position="549"/>
    </location>
</feature>
<dbReference type="Proteomes" id="UP000002964">
    <property type="component" value="Unassembled WGS sequence"/>
</dbReference>
<dbReference type="Pfam" id="PF13426">
    <property type="entry name" value="PAS_9"/>
    <property type="match status" value="2"/>
</dbReference>
<dbReference type="PANTHER" id="PTHR44757">
    <property type="entry name" value="DIGUANYLATE CYCLASE DGCP"/>
    <property type="match status" value="1"/>
</dbReference>
<feature type="transmembrane region" description="Helical" evidence="2">
    <location>
        <begin position="21"/>
        <end position="42"/>
    </location>
</feature>
<dbReference type="InterPro" id="IPR000160">
    <property type="entry name" value="GGDEF_dom"/>
</dbReference>
<dbReference type="eggNOG" id="COG3706">
    <property type="taxonomic scope" value="Bacteria"/>
</dbReference>
<sequence>MKDPMLPLRRLARRFRLSPRTRAVVSVGVFGVLIFSVLQLALQFHVMPDANPQLDRHLTQETAAPDGQPQLADTDTRPVGTSFIVWQILIAFLTGTLSALFYERTRQREKLATRLRYERNFALFSNTLVLDRPDAIHHCLPYILDATQCSRVYIFQNYLDTDGRLAMRQTHEACAEGACSQLDNPALQHIVYAEDGFARWEYELARDHMINGVVATFPESERAVLEPQSILSILVIPIWVGKEWGGFVGYDETRQAKQWSADDLNLLRAASQSLGMYLDRKQTEAALKASEEEFRIAFEHANDGICIVDLAGNFSRVNQRMCDLLGYSQTEFTTMSVHDIAHPGDKDLSGHFIERSLAGTTTTGVFEKRYICKDGRTIWGRVSSALAHDQQGKPLHFISHLQDITPVKELVDALTTSESRYRLLADHAADAIWTMDEHQNYTFVSPAFKRLYGYTLKELGKGLPEKLIPAHSRQVIMGHVKKRLASIRAGIPDRSAYRIEVEMQAKDGRRIWVESITTPVFDEQDHYRGVVGVSRDITDRKRAEDALKAGEEKMRLLATLDDLTKLANRRYFLELVKRELDRSHRYSHPFSLIMFDVDHFKHINDTRGHDAGDGVLMALSATVTGTLRVADLCGRFGGEEFVAGLPETGLDEALEVAERLRVVVENTEIELDSGELLRVTVSLGVAELSDASPDLTALLKHADLAMYAAKRNGRNRIEPYTPGMALTEAF</sequence>
<dbReference type="InterPro" id="IPR035965">
    <property type="entry name" value="PAS-like_dom_sf"/>
</dbReference>
<keyword evidence="2" id="KW-0812">Transmembrane</keyword>
<dbReference type="EMBL" id="JH603170">
    <property type="protein sequence ID" value="EIC20253.1"/>
    <property type="molecule type" value="Genomic_DNA"/>
</dbReference>
<dbReference type="PROSITE" id="PS50112">
    <property type="entry name" value="PAS"/>
    <property type="match status" value="2"/>
</dbReference>
<dbReference type="InterPro" id="IPR029787">
    <property type="entry name" value="Nucleotide_cyclase"/>
</dbReference>
<dbReference type="NCBIfam" id="TIGR00254">
    <property type="entry name" value="GGDEF"/>
    <property type="match status" value="1"/>
</dbReference>
<dbReference type="NCBIfam" id="TIGR00229">
    <property type="entry name" value="sensory_box"/>
    <property type="match status" value="2"/>
</dbReference>
<comment type="cofactor">
    <cofactor evidence="1">
        <name>Mg(2+)</name>
        <dbReference type="ChEBI" id="CHEBI:18420"/>
    </cofactor>
</comment>
<dbReference type="HOGENOM" id="CLU_379436_0_0_6"/>
<evidence type="ECO:0000256" key="1">
    <source>
        <dbReference type="ARBA" id="ARBA00001946"/>
    </source>
</evidence>
<dbReference type="Gene3D" id="3.30.450.20">
    <property type="entry name" value="PAS domain"/>
    <property type="match status" value="2"/>
</dbReference>
<dbReference type="Gene3D" id="3.30.450.40">
    <property type="match status" value="1"/>
</dbReference>
<name>H8Z4J6_9GAMM</name>
<feature type="domain" description="PAS" evidence="3">
    <location>
        <begin position="290"/>
        <end position="360"/>
    </location>
</feature>
<dbReference type="InterPro" id="IPR000700">
    <property type="entry name" value="PAS-assoc_C"/>
</dbReference>
<reference evidence="7" key="1">
    <citation type="submission" date="2011-06" db="EMBL/GenBank/DDBJ databases">
        <authorList>
            <consortium name="US DOE Joint Genome Institute (JGI-PGF)"/>
            <person name="Lucas S."/>
            <person name="Han J."/>
            <person name="Lapidus A."/>
            <person name="Cheng J.-F."/>
            <person name="Goodwin L."/>
            <person name="Pitluck S."/>
            <person name="Peters L."/>
            <person name="Land M.L."/>
            <person name="Hauser L."/>
            <person name="Vogl K."/>
            <person name="Liu Z."/>
            <person name="Overmann J."/>
            <person name="Frigaard N.-U."/>
            <person name="Bryant D.A."/>
            <person name="Woyke T.J."/>
        </authorList>
    </citation>
    <scope>NUCLEOTIDE SEQUENCE [LARGE SCALE GENOMIC DNA]</scope>
    <source>
        <strain evidence="7">970</strain>
    </source>
</reference>
<dbReference type="Pfam" id="PF00990">
    <property type="entry name" value="GGDEF"/>
    <property type="match status" value="1"/>
</dbReference>
<dbReference type="RefSeq" id="WP_009150656.1">
    <property type="nucleotide sequence ID" value="NZ_CP121471.1"/>
</dbReference>
<dbReference type="CDD" id="cd00130">
    <property type="entry name" value="PAS"/>
    <property type="match status" value="2"/>
</dbReference>
<feature type="transmembrane region" description="Helical" evidence="2">
    <location>
        <begin position="83"/>
        <end position="102"/>
    </location>
</feature>
<dbReference type="CDD" id="cd01949">
    <property type="entry name" value="GGDEF"/>
    <property type="match status" value="1"/>
</dbReference>
<dbReference type="Gene3D" id="6.10.250.490">
    <property type="match status" value="1"/>
</dbReference>
<evidence type="ECO:0000259" key="4">
    <source>
        <dbReference type="PROSITE" id="PS50113"/>
    </source>
</evidence>
<dbReference type="PROSITE" id="PS50887">
    <property type="entry name" value="GGDEF"/>
    <property type="match status" value="1"/>
</dbReference>
<organism evidence="6 7">
    <name type="scientific">Thiorhodovibrio frisius</name>
    <dbReference type="NCBI Taxonomy" id="631362"/>
    <lineage>
        <taxon>Bacteria</taxon>
        <taxon>Pseudomonadati</taxon>
        <taxon>Pseudomonadota</taxon>
        <taxon>Gammaproteobacteria</taxon>
        <taxon>Chromatiales</taxon>
        <taxon>Chromatiaceae</taxon>
        <taxon>Thiorhodovibrio</taxon>
    </lineage>
</organism>
<evidence type="ECO:0000256" key="2">
    <source>
        <dbReference type="SAM" id="Phobius"/>
    </source>
</evidence>
<feature type="domain" description="PAS" evidence="3">
    <location>
        <begin position="417"/>
        <end position="459"/>
    </location>
</feature>
<feature type="domain" description="GGDEF" evidence="5">
    <location>
        <begin position="588"/>
        <end position="722"/>
    </location>
</feature>
<dbReference type="InterPro" id="IPR001610">
    <property type="entry name" value="PAC"/>
</dbReference>
<proteinExistence type="predicted"/>
<keyword evidence="7" id="KW-1185">Reference proteome</keyword>
<dbReference type="STRING" id="631362.Thi970DRAFT_03877"/>
<dbReference type="eggNOG" id="COG2203">
    <property type="taxonomic scope" value="Bacteria"/>
</dbReference>
<dbReference type="SMART" id="SM00267">
    <property type="entry name" value="GGDEF"/>
    <property type="match status" value="1"/>
</dbReference>
<dbReference type="InterPro" id="IPR000014">
    <property type="entry name" value="PAS"/>
</dbReference>
<gene>
    <name evidence="6" type="ORF">Thi970DRAFT_03877</name>
</gene>